<proteinExistence type="predicted"/>
<keyword evidence="6" id="KW-0732">Signal</keyword>
<feature type="compositionally biased region" description="Acidic residues" evidence="4">
    <location>
        <begin position="90"/>
        <end position="106"/>
    </location>
</feature>
<evidence type="ECO:0000259" key="7">
    <source>
        <dbReference type="PROSITE" id="PS01180"/>
    </source>
</evidence>
<feature type="region of interest" description="Disordered" evidence="4">
    <location>
        <begin position="276"/>
        <end position="302"/>
    </location>
</feature>
<dbReference type="Proteomes" id="UP000504629">
    <property type="component" value="Unplaced"/>
</dbReference>
<keyword evidence="5" id="KW-0472">Membrane</keyword>
<organism evidence="8 9">
    <name type="scientific">Bombyx mandarina</name>
    <name type="common">Wild silk moth</name>
    <name type="synonym">Wild silkworm</name>
    <dbReference type="NCBI Taxonomy" id="7092"/>
    <lineage>
        <taxon>Eukaryota</taxon>
        <taxon>Metazoa</taxon>
        <taxon>Ecdysozoa</taxon>
        <taxon>Arthropoda</taxon>
        <taxon>Hexapoda</taxon>
        <taxon>Insecta</taxon>
        <taxon>Pterygota</taxon>
        <taxon>Neoptera</taxon>
        <taxon>Endopterygota</taxon>
        <taxon>Lepidoptera</taxon>
        <taxon>Glossata</taxon>
        <taxon>Ditrysia</taxon>
        <taxon>Bombycoidea</taxon>
        <taxon>Bombycidae</taxon>
        <taxon>Bombycinae</taxon>
        <taxon>Bombyx</taxon>
    </lineage>
</organism>
<keyword evidence="5" id="KW-0812">Transmembrane</keyword>
<feature type="compositionally biased region" description="Basic and acidic residues" evidence="4">
    <location>
        <begin position="77"/>
        <end position="89"/>
    </location>
</feature>
<protein>
    <submittedName>
        <fullName evidence="9">Uncharacterized protein LOC114246829 isoform X1</fullName>
    </submittedName>
</protein>
<feature type="coiled-coil region" evidence="3">
    <location>
        <begin position="155"/>
        <end position="182"/>
    </location>
</feature>
<evidence type="ECO:0000313" key="8">
    <source>
        <dbReference type="Proteomes" id="UP000504629"/>
    </source>
</evidence>
<feature type="signal peptide" evidence="6">
    <location>
        <begin position="1"/>
        <end position="21"/>
    </location>
</feature>
<dbReference type="RefSeq" id="XP_028035337.1">
    <property type="nucleotide sequence ID" value="XM_028179536.1"/>
</dbReference>
<keyword evidence="8" id="KW-1185">Reference proteome</keyword>
<evidence type="ECO:0000256" key="3">
    <source>
        <dbReference type="SAM" id="Coils"/>
    </source>
</evidence>
<dbReference type="OrthoDB" id="6128690at2759"/>
<keyword evidence="5" id="KW-1133">Transmembrane helix</keyword>
<evidence type="ECO:0000256" key="2">
    <source>
        <dbReference type="PROSITE-ProRule" id="PRU00059"/>
    </source>
</evidence>
<dbReference type="Pfam" id="PF00431">
    <property type="entry name" value="CUB"/>
    <property type="match status" value="1"/>
</dbReference>
<dbReference type="SUPFAM" id="SSF49854">
    <property type="entry name" value="Spermadhesin, CUB domain"/>
    <property type="match status" value="1"/>
</dbReference>
<dbReference type="CDD" id="cd00041">
    <property type="entry name" value="CUB"/>
    <property type="match status" value="1"/>
</dbReference>
<feature type="compositionally biased region" description="Acidic residues" evidence="4">
    <location>
        <begin position="204"/>
        <end position="220"/>
    </location>
</feature>
<dbReference type="AlphaFoldDB" id="A0A6J2K2V7"/>
<evidence type="ECO:0000256" key="6">
    <source>
        <dbReference type="SAM" id="SignalP"/>
    </source>
</evidence>
<feature type="chain" id="PRO_5026994686" evidence="6">
    <location>
        <begin position="22"/>
        <end position="786"/>
    </location>
</feature>
<evidence type="ECO:0000256" key="5">
    <source>
        <dbReference type="SAM" id="Phobius"/>
    </source>
</evidence>
<feature type="region of interest" description="Disordered" evidence="4">
    <location>
        <begin position="75"/>
        <end position="150"/>
    </location>
</feature>
<comment type="caution">
    <text evidence="2">Lacks conserved residue(s) required for the propagation of feature annotation.</text>
</comment>
<feature type="domain" description="CUB" evidence="7">
    <location>
        <begin position="391"/>
        <end position="515"/>
    </location>
</feature>
<keyword evidence="1" id="KW-1015">Disulfide bond</keyword>
<dbReference type="Gene3D" id="2.60.120.290">
    <property type="entry name" value="Spermadhesin, CUB domain"/>
    <property type="match status" value="1"/>
</dbReference>
<feature type="region of interest" description="Disordered" evidence="4">
    <location>
        <begin position="184"/>
        <end position="223"/>
    </location>
</feature>
<evidence type="ECO:0000256" key="4">
    <source>
        <dbReference type="SAM" id="MobiDB-lite"/>
    </source>
</evidence>
<dbReference type="InterPro" id="IPR035914">
    <property type="entry name" value="Sperma_CUB_dom_sf"/>
</dbReference>
<dbReference type="GeneID" id="114246829"/>
<dbReference type="InterPro" id="IPR000859">
    <property type="entry name" value="CUB_dom"/>
</dbReference>
<feature type="transmembrane region" description="Helical" evidence="5">
    <location>
        <begin position="662"/>
        <end position="686"/>
    </location>
</feature>
<sequence>MKSFLFYGILVALGSVIAVKAAGEHDYDDYDVNYDYDFLKEEQKSLQAEMDKLSEMILVDEGKDKDLAAELDNYLYEDNRDPDQENKEEIDSDDGFEDNIETIDSAEDAKNSQQDNARKTEDKDSDETVFDVLEPDSKEEPKLPPPIVEDEKKIFLEAQEILNEDEKEVNDFEEEKPDVNLEVKSQENIQDTIDETKRILTEDGSFEDADPKSEDDETINEENLRDWDKLDDHLKLLMDTMDKLTENDTKEDDYEDYEQIDDSNLSDIFADHMEDIVDSGERFDSEPNADDDLNPASEKSKPIMYQNDALEAGEKADSSEVEVFSGSTKSLPTTKSEEIVQVSPVTSSTQRATTEEIERQTKMVDALSSSEFDQIMKQFSILHSEDLDVKSSGFARDVAPIHIKLSIDEPVVITSPNYPRPYPTNNIIDWILEGTDGMGIEFNVTDFAVNGALGDYVLVKPGGVDASGTDGLIFSYRLTSERRYRFSDVNKMFIRFEARVGMMFLRGFSFSVKLMTPLRRAGDQEDPESEAVLAPPAATLKVFLAVSPAQFLKIKDDFRELVADMSTSYIKDNNIDPGLNSTFETTQLTGQSVCNIHWPGFDSCVEVTFGVPLQYKDSEEYRLNAEDLIAMWSEYTLKQPYASRLKEMGITEFSIPDDDSILMLWLVIAAGVVIAVALLAFVLWRFSCFEDYTRMKTYSDTDSLKSGKRDLDLYPTPHQTLPPLYTENDYKWPDVKYDNTATVNMGGFANRNYLQDDIYDFDSDEEVTNKRDRYCVVGSKDGYSNV</sequence>
<evidence type="ECO:0000313" key="9">
    <source>
        <dbReference type="RefSeq" id="XP_028035337.1"/>
    </source>
</evidence>
<accession>A0A6J2K2V7</accession>
<feature type="compositionally biased region" description="Basic and acidic residues" evidence="4">
    <location>
        <begin position="276"/>
        <end position="285"/>
    </location>
</feature>
<gene>
    <name evidence="9" type="primary">LOC114246829</name>
</gene>
<dbReference type="PROSITE" id="PS01180">
    <property type="entry name" value="CUB"/>
    <property type="match status" value="1"/>
</dbReference>
<keyword evidence="3" id="KW-0175">Coiled coil</keyword>
<evidence type="ECO:0000256" key="1">
    <source>
        <dbReference type="ARBA" id="ARBA00023157"/>
    </source>
</evidence>
<reference evidence="9" key="1">
    <citation type="submission" date="2025-08" db="UniProtKB">
        <authorList>
            <consortium name="RefSeq"/>
        </authorList>
    </citation>
    <scope>IDENTIFICATION</scope>
    <source>
        <tissue evidence="9">Silk gland</tissue>
    </source>
</reference>
<dbReference type="KEGG" id="bman:114246829"/>
<name>A0A6J2K2V7_BOMMA</name>